<dbReference type="GO" id="GO:0070475">
    <property type="term" value="P:rRNA base methylation"/>
    <property type="evidence" value="ECO:0007669"/>
    <property type="project" value="UniProtKB-UniRule"/>
</dbReference>
<dbReference type="EC" id="2.1.1.199" evidence="6"/>
<evidence type="ECO:0000313" key="7">
    <source>
        <dbReference type="EMBL" id="RYU79401.1"/>
    </source>
</evidence>
<dbReference type="AlphaFoldDB" id="A0A4Q5LB13"/>
<protein>
    <recommendedName>
        <fullName evidence="6">Ribosomal RNA small subunit methyltransferase H</fullName>
        <ecNumber evidence="6">2.1.1.199</ecNumber>
    </recommendedName>
    <alternativeName>
        <fullName evidence="6">16S rRNA m(4)C1402 methyltransferase</fullName>
    </alternativeName>
    <alternativeName>
        <fullName evidence="6">rRNA (cytosine-N(4)-)-methyltransferase RsmH</fullName>
    </alternativeName>
</protein>
<dbReference type="GO" id="GO:0071424">
    <property type="term" value="F:rRNA (cytosine-N4-)-methyltransferase activity"/>
    <property type="evidence" value="ECO:0007669"/>
    <property type="project" value="UniProtKB-UniRule"/>
</dbReference>
<dbReference type="EMBL" id="SEWE01000019">
    <property type="protein sequence ID" value="RYU79401.1"/>
    <property type="molecule type" value="Genomic_DNA"/>
</dbReference>
<evidence type="ECO:0000256" key="2">
    <source>
        <dbReference type="ARBA" id="ARBA00022552"/>
    </source>
</evidence>
<reference evidence="7 8" key="1">
    <citation type="submission" date="2019-02" db="EMBL/GenBank/DDBJ databases">
        <title>Bacterial novel species isolated from soil.</title>
        <authorList>
            <person name="Jung H.-Y."/>
        </authorList>
    </citation>
    <scope>NUCLEOTIDE SEQUENCE [LARGE SCALE GENOMIC DNA]</scope>
    <source>
        <strain evidence="7 8">1-3-3-3</strain>
    </source>
</reference>
<feature type="binding site" evidence="6">
    <location>
        <position position="111"/>
    </location>
    <ligand>
        <name>S-adenosyl-L-methionine</name>
        <dbReference type="ChEBI" id="CHEBI:59789"/>
    </ligand>
</feature>
<comment type="function">
    <text evidence="6">Specifically methylates the N4 position of cytidine in position 1402 (C1402) of 16S rRNA.</text>
</comment>
<evidence type="ECO:0000256" key="3">
    <source>
        <dbReference type="ARBA" id="ARBA00022603"/>
    </source>
</evidence>
<dbReference type="InterPro" id="IPR029063">
    <property type="entry name" value="SAM-dependent_MTases_sf"/>
</dbReference>
<evidence type="ECO:0000313" key="8">
    <source>
        <dbReference type="Proteomes" id="UP000294155"/>
    </source>
</evidence>
<dbReference type="Proteomes" id="UP000294155">
    <property type="component" value="Unassembled WGS sequence"/>
</dbReference>
<keyword evidence="2 6" id="KW-0698">rRNA processing</keyword>
<evidence type="ECO:0000256" key="4">
    <source>
        <dbReference type="ARBA" id="ARBA00022679"/>
    </source>
</evidence>
<feature type="binding site" evidence="6">
    <location>
        <position position="59"/>
    </location>
    <ligand>
        <name>S-adenosyl-L-methionine</name>
        <dbReference type="ChEBI" id="CHEBI:59789"/>
    </ligand>
</feature>
<comment type="caution">
    <text evidence="7">The sequence shown here is derived from an EMBL/GenBank/DDBJ whole genome shotgun (WGS) entry which is preliminary data.</text>
</comment>
<evidence type="ECO:0000256" key="6">
    <source>
        <dbReference type="HAMAP-Rule" id="MF_01007"/>
    </source>
</evidence>
<dbReference type="SUPFAM" id="SSF81799">
    <property type="entry name" value="Putative methyltransferase TM0872, insert domain"/>
    <property type="match status" value="1"/>
</dbReference>
<comment type="catalytic activity">
    <reaction evidence="6">
        <text>cytidine(1402) in 16S rRNA + S-adenosyl-L-methionine = N(4)-methylcytidine(1402) in 16S rRNA + S-adenosyl-L-homocysteine + H(+)</text>
        <dbReference type="Rhea" id="RHEA:42928"/>
        <dbReference type="Rhea" id="RHEA-COMP:10286"/>
        <dbReference type="Rhea" id="RHEA-COMP:10287"/>
        <dbReference type="ChEBI" id="CHEBI:15378"/>
        <dbReference type="ChEBI" id="CHEBI:57856"/>
        <dbReference type="ChEBI" id="CHEBI:59789"/>
        <dbReference type="ChEBI" id="CHEBI:74506"/>
        <dbReference type="ChEBI" id="CHEBI:82748"/>
        <dbReference type="EC" id="2.1.1.199"/>
    </reaction>
</comment>
<comment type="similarity">
    <text evidence="1 6">Belongs to the methyltransferase superfamily. RsmH family.</text>
</comment>
<evidence type="ECO:0000256" key="5">
    <source>
        <dbReference type="ARBA" id="ARBA00022691"/>
    </source>
</evidence>
<dbReference type="InterPro" id="IPR023397">
    <property type="entry name" value="SAM-dep_MeTrfase_MraW_recog"/>
</dbReference>
<dbReference type="SUPFAM" id="SSF53335">
    <property type="entry name" value="S-adenosyl-L-methionine-dependent methyltransferases"/>
    <property type="match status" value="1"/>
</dbReference>
<dbReference type="PANTHER" id="PTHR11265:SF0">
    <property type="entry name" value="12S RRNA N4-METHYLCYTIDINE METHYLTRANSFERASE"/>
    <property type="match status" value="1"/>
</dbReference>
<keyword evidence="8" id="KW-1185">Reference proteome</keyword>
<dbReference type="Gene3D" id="3.40.50.150">
    <property type="entry name" value="Vaccinia Virus protein VP39"/>
    <property type="match status" value="1"/>
</dbReference>
<sequence>MSAELPNDTAYHRPVMLAECLEALDLRPDGRYVDVTFGGGGHSARMLERLTTGHLYSFDQDADAEAEAAQLARPQFTFIRANFRDLHDELAWHGALPVDGLLADLGVSSHQFDTPERGFSTRFDGPLDMRMDPAGPRTAADIVNDYPAADLHRIFGMYGEVTNARTLANTLATARRGQNIQTIGELKKAMQSCMPRGKENKYLAQVFQALRIEVNDEMAALQQMLEQTAQVLRPGGRLVVMSYHSLEDRLVKNFMAKGKFFGEAEKDLFGHTHQPFDVLTRKPVEASANEVALNSRARSAKLRIAIKN</sequence>
<dbReference type="Pfam" id="PF01795">
    <property type="entry name" value="Methyltransf_5"/>
    <property type="match status" value="1"/>
</dbReference>
<organism evidence="7 8">
    <name type="scientific">Hymenobacter persicinus</name>
    <dbReference type="NCBI Taxonomy" id="2025506"/>
    <lineage>
        <taxon>Bacteria</taxon>
        <taxon>Pseudomonadati</taxon>
        <taxon>Bacteroidota</taxon>
        <taxon>Cytophagia</taxon>
        <taxon>Cytophagales</taxon>
        <taxon>Hymenobacteraceae</taxon>
        <taxon>Hymenobacter</taxon>
    </lineage>
</organism>
<gene>
    <name evidence="6 7" type="primary">rsmH</name>
    <name evidence="7" type="ORF">EWM57_10655</name>
</gene>
<keyword evidence="5 6" id="KW-0949">S-adenosyl-L-methionine</keyword>
<accession>A0A4Q5LB13</accession>
<dbReference type="GO" id="GO:0005737">
    <property type="term" value="C:cytoplasm"/>
    <property type="evidence" value="ECO:0007669"/>
    <property type="project" value="UniProtKB-SubCell"/>
</dbReference>
<dbReference type="Gene3D" id="1.10.150.170">
    <property type="entry name" value="Putative methyltransferase TM0872, insert domain"/>
    <property type="match status" value="1"/>
</dbReference>
<comment type="subcellular location">
    <subcellularLocation>
        <location evidence="6">Cytoplasm</location>
    </subcellularLocation>
</comment>
<proteinExistence type="inferred from homology"/>
<keyword evidence="4 6" id="KW-0808">Transferase</keyword>
<feature type="binding site" evidence="6">
    <location>
        <begin position="40"/>
        <end position="42"/>
    </location>
    <ligand>
        <name>S-adenosyl-L-methionine</name>
        <dbReference type="ChEBI" id="CHEBI:59789"/>
    </ligand>
</feature>
<dbReference type="InterPro" id="IPR002903">
    <property type="entry name" value="RsmH"/>
</dbReference>
<dbReference type="OrthoDB" id="9806637at2"/>
<dbReference type="PANTHER" id="PTHR11265">
    <property type="entry name" value="S-ADENOSYL-METHYLTRANSFERASE MRAW"/>
    <property type="match status" value="1"/>
</dbReference>
<feature type="binding site" evidence="6">
    <location>
        <position position="83"/>
    </location>
    <ligand>
        <name>S-adenosyl-L-methionine</name>
        <dbReference type="ChEBI" id="CHEBI:59789"/>
    </ligand>
</feature>
<dbReference type="RefSeq" id="WP_129921127.1">
    <property type="nucleotide sequence ID" value="NZ_SEWE01000019.1"/>
</dbReference>
<dbReference type="HAMAP" id="MF_01007">
    <property type="entry name" value="16SrRNA_methyltr_H"/>
    <property type="match status" value="1"/>
</dbReference>
<keyword evidence="3 6" id="KW-0489">Methyltransferase</keyword>
<name>A0A4Q5LB13_9BACT</name>
<keyword evidence="6" id="KW-0963">Cytoplasm</keyword>
<feature type="binding site" evidence="6">
    <location>
        <position position="104"/>
    </location>
    <ligand>
        <name>S-adenosyl-L-methionine</name>
        <dbReference type="ChEBI" id="CHEBI:59789"/>
    </ligand>
</feature>
<dbReference type="NCBIfam" id="TIGR00006">
    <property type="entry name" value="16S rRNA (cytosine(1402)-N(4))-methyltransferase RsmH"/>
    <property type="match status" value="1"/>
</dbReference>
<dbReference type="PIRSF" id="PIRSF004486">
    <property type="entry name" value="MraW"/>
    <property type="match status" value="1"/>
</dbReference>
<evidence type="ECO:0000256" key="1">
    <source>
        <dbReference type="ARBA" id="ARBA00010396"/>
    </source>
</evidence>